<keyword evidence="6 8" id="KW-1133">Transmembrane helix</keyword>
<dbReference type="GO" id="GO:0005886">
    <property type="term" value="C:plasma membrane"/>
    <property type="evidence" value="ECO:0007669"/>
    <property type="project" value="UniProtKB-SubCell"/>
</dbReference>
<dbReference type="PROSITE" id="PS50928">
    <property type="entry name" value="ABC_TM1"/>
    <property type="match status" value="1"/>
</dbReference>
<evidence type="ECO:0000256" key="1">
    <source>
        <dbReference type="ARBA" id="ARBA00004651"/>
    </source>
</evidence>
<accession>A0AAJ6CU94</accession>
<dbReference type="NCBIfam" id="TIGR00974">
    <property type="entry name" value="3a0107s02c"/>
    <property type="match status" value="1"/>
</dbReference>
<comment type="similarity">
    <text evidence="2 8">Belongs to the binding-protein-dependent transport system permease family. CysTW subfamily.</text>
</comment>
<feature type="domain" description="ABC transmembrane type-1" evidence="9">
    <location>
        <begin position="77"/>
        <end position="284"/>
    </location>
</feature>
<feature type="transmembrane region" description="Helical" evidence="8">
    <location>
        <begin position="265"/>
        <end position="287"/>
    </location>
</feature>
<feature type="transmembrane region" description="Helical" evidence="8">
    <location>
        <begin position="122"/>
        <end position="143"/>
    </location>
</feature>
<reference evidence="12 13" key="1">
    <citation type="submission" date="2019-11" db="EMBL/GenBank/DDBJ databases">
        <authorList>
            <person name="Cho J.-C."/>
        </authorList>
    </citation>
    <scope>NUCLEOTIDE SEQUENCE [LARGE SCALE GENOMIC DNA]</scope>
    <source>
        <strain evidence="11 12">JH1073</strain>
        <strain evidence="10 13">JH702</strain>
    </source>
</reference>
<dbReference type="Pfam" id="PF00528">
    <property type="entry name" value="BPD_transp_1"/>
    <property type="match status" value="1"/>
</dbReference>
<keyword evidence="4 8" id="KW-1003">Cell membrane</keyword>
<feature type="transmembrane region" description="Helical" evidence="8">
    <location>
        <begin position="149"/>
        <end position="167"/>
    </location>
</feature>
<keyword evidence="5 8" id="KW-0812">Transmembrane</keyword>
<reference evidence="12" key="3">
    <citation type="submission" date="2023-06" db="EMBL/GenBank/DDBJ databases">
        <title>Pangenomics reveal diversification of enzyme families and niche specialization in globally abundant SAR202 bacteria.</title>
        <authorList>
            <person name="Saw J.H.W."/>
        </authorList>
    </citation>
    <scope>NUCLEOTIDE SEQUENCE [LARGE SCALE GENOMIC DNA]</scope>
    <source>
        <strain evidence="12">JH1073</strain>
    </source>
</reference>
<dbReference type="PANTHER" id="PTHR43470:SF5">
    <property type="entry name" value="PHOSPHATE TRANSPORT SYSTEM PERMEASE PROTEIN PSTA"/>
    <property type="match status" value="1"/>
</dbReference>
<evidence type="ECO:0000256" key="6">
    <source>
        <dbReference type="ARBA" id="ARBA00022989"/>
    </source>
</evidence>
<dbReference type="GO" id="GO:0035435">
    <property type="term" value="P:phosphate ion transmembrane transport"/>
    <property type="evidence" value="ECO:0007669"/>
    <property type="project" value="InterPro"/>
</dbReference>
<proteinExistence type="inferred from homology"/>
<evidence type="ECO:0000256" key="4">
    <source>
        <dbReference type="ARBA" id="ARBA00022475"/>
    </source>
</evidence>
<feature type="transmembrane region" description="Helical" evidence="8">
    <location>
        <begin position="81"/>
        <end position="102"/>
    </location>
</feature>
<dbReference type="InterPro" id="IPR035906">
    <property type="entry name" value="MetI-like_sf"/>
</dbReference>
<evidence type="ECO:0000256" key="7">
    <source>
        <dbReference type="ARBA" id="ARBA00023136"/>
    </source>
</evidence>
<feature type="transmembrane region" description="Helical" evidence="8">
    <location>
        <begin position="210"/>
        <end position="235"/>
    </location>
</feature>
<evidence type="ECO:0000259" key="9">
    <source>
        <dbReference type="PROSITE" id="PS50928"/>
    </source>
</evidence>
<dbReference type="Gene3D" id="1.10.3720.10">
    <property type="entry name" value="MetI-like"/>
    <property type="match status" value="1"/>
</dbReference>
<evidence type="ECO:0000313" key="10">
    <source>
        <dbReference type="EMBL" id="MDG0866277.1"/>
    </source>
</evidence>
<reference evidence="11" key="2">
    <citation type="journal article" date="2023" name="Nat. Commun.">
        <title>Cultivation of marine bacteria of the SAR202 clade.</title>
        <authorList>
            <person name="Lim Y."/>
            <person name="Seo J.H."/>
            <person name="Giovannoni S.J."/>
            <person name="Kang I."/>
            <person name="Cho J.C."/>
        </authorList>
    </citation>
    <scope>NUCLEOTIDE SEQUENCE</scope>
    <source>
        <strain evidence="11">JH1073</strain>
    </source>
</reference>
<dbReference type="Proteomes" id="UP001321249">
    <property type="component" value="Unassembled WGS sequence"/>
</dbReference>
<dbReference type="InterPro" id="IPR005672">
    <property type="entry name" value="Phosphate_PstA"/>
</dbReference>
<organism evidence="11 12">
    <name type="scientific">Candidatus Lucifugimonas marina</name>
    <dbReference type="NCBI Taxonomy" id="3038979"/>
    <lineage>
        <taxon>Bacteria</taxon>
        <taxon>Bacillati</taxon>
        <taxon>Chloroflexota</taxon>
        <taxon>Dehalococcoidia</taxon>
        <taxon>SAR202 cluster</taxon>
        <taxon>Candidatus Lucifugimonadales</taxon>
        <taxon>Candidatus Lucifugimonadaceae</taxon>
        <taxon>Candidatus Lucifugimonas</taxon>
    </lineage>
</organism>
<dbReference type="CDD" id="cd06261">
    <property type="entry name" value="TM_PBP2"/>
    <property type="match status" value="1"/>
</dbReference>
<dbReference type="PANTHER" id="PTHR43470">
    <property type="entry name" value="PHOSPHATE TRANSPORT SYSTEM PERMEASE PROTEIN PSTA-RELATED"/>
    <property type="match status" value="1"/>
</dbReference>
<evidence type="ECO:0000256" key="2">
    <source>
        <dbReference type="ARBA" id="ARBA00007069"/>
    </source>
</evidence>
<keyword evidence="12" id="KW-1185">Reference proteome</keyword>
<feature type="transmembrane region" description="Helical" evidence="8">
    <location>
        <begin position="24"/>
        <end position="45"/>
    </location>
</feature>
<evidence type="ECO:0000256" key="8">
    <source>
        <dbReference type="RuleBase" id="RU363043"/>
    </source>
</evidence>
<evidence type="ECO:0000313" key="11">
    <source>
        <dbReference type="EMBL" id="WFG39004.1"/>
    </source>
</evidence>
<dbReference type="Proteomes" id="UP001219901">
    <property type="component" value="Chromosome"/>
</dbReference>
<comment type="subcellular location">
    <subcellularLocation>
        <location evidence="1 8">Cell membrane</location>
        <topology evidence="1 8">Multi-pass membrane protein</topology>
    </subcellularLocation>
</comment>
<evidence type="ECO:0000313" key="12">
    <source>
        <dbReference type="Proteomes" id="UP001219901"/>
    </source>
</evidence>
<evidence type="ECO:0000256" key="3">
    <source>
        <dbReference type="ARBA" id="ARBA00022448"/>
    </source>
</evidence>
<gene>
    <name evidence="11" type="primary">pstA</name>
    <name evidence="10" type="ORF">GKO46_04220</name>
    <name evidence="11" type="ORF">GKO48_05040</name>
</gene>
<protein>
    <recommendedName>
        <fullName evidence="8">Phosphate transport system permease protein PstA</fullName>
    </recommendedName>
</protein>
<evidence type="ECO:0000313" key="13">
    <source>
        <dbReference type="Proteomes" id="UP001321249"/>
    </source>
</evidence>
<name>A0AAJ6CU94_9CHLR</name>
<keyword evidence="3" id="KW-0813">Transport</keyword>
<dbReference type="EMBL" id="CP046147">
    <property type="protein sequence ID" value="WFG39004.1"/>
    <property type="molecule type" value="Genomic_DNA"/>
</dbReference>
<dbReference type="AlphaFoldDB" id="A0AAJ6CU94"/>
<dbReference type="GO" id="GO:0005315">
    <property type="term" value="F:phosphate transmembrane transporter activity"/>
    <property type="evidence" value="ECO:0007669"/>
    <property type="project" value="InterPro"/>
</dbReference>
<dbReference type="InterPro" id="IPR000515">
    <property type="entry name" value="MetI-like"/>
</dbReference>
<dbReference type="SUPFAM" id="SSF161098">
    <property type="entry name" value="MetI-like"/>
    <property type="match status" value="1"/>
</dbReference>
<evidence type="ECO:0000256" key="5">
    <source>
        <dbReference type="ARBA" id="ARBA00022692"/>
    </source>
</evidence>
<dbReference type="EMBL" id="WMBE01000001">
    <property type="protein sequence ID" value="MDG0866277.1"/>
    <property type="molecule type" value="Genomic_DNA"/>
</dbReference>
<keyword evidence="7 8" id="KW-0472">Membrane</keyword>
<dbReference type="RefSeq" id="WP_342822282.1">
    <property type="nucleotide sequence ID" value="NZ_CP046146.1"/>
</dbReference>
<sequence length="297" mass="32095">MNKLDSTSNQRQKIHAVRVMRDRIFVVAFVLAVVVGIAGLAALLLDVLVDGLPFLDWHFMSSYASRKAEQSGILAPLAGTVWIVGMTALLTIPIGVGTAIYLEEFASKNRFNRLIELNIANLAGVPSVIYGLLGLAVFVQFLFNGSRNVTAGALTMTLLILPIVVIASQEAIKAVPSSYRDAAYAMGANRWQVVKAVVLPQALPGMMSGIILALSRAIGESAPILIISSLVWVTFVPTSPDSKFTVLPLQIFTWISQPQHEFRGIAAAGIIVLLVVLLSMNGVAIWIRSKYQSRPDQ</sequence>